<evidence type="ECO:0000256" key="1">
    <source>
        <dbReference type="SAM" id="MobiDB-lite"/>
    </source>
</evidence>
<dbReference type="eggNOG" id="KOG1845">
    <property type="taxonomic scope" value="Eukaryota"/>
</dbReference>
<feature type="compositionally biased region" description="Basic and acidic residues" evidence="1">
    <location>
        <begin position="535"/>
        <end position="558"/>
    </location>
</feature>
<comment type="caution">
    <text evidence="2">The sequence shown here is derived from an EMBL/GenBank/DDBJ whole genome shotgun (WGS) entry which is preliminary data.</text>
</comment>
<accession>A0A023B681</accession>
<dbReference type="PANTHER" id="PTHR23336">
    <property type="entry name" value="ZINC FINGER CW-TYPE COILED-COIL DOMAIN PROTEIN 3"/>
    <property type="match status" value="1"/>
</dbReference>
<dbReference type="GO" id="GO:0016887">
    <property type="term" value="F:ATP hydrolysis activity"/>
    <property type="evidence" value="ECO:0007669"/>
    <property type="project" value="InterPro"/>
</dbReference>
<dbReference type="SUPFAM" id="SSF117281">
    <property type="entry name" value="Kelch motif"/>
    <property type="match status" value="1"/>
</dbReference>
<evidence type="ECO:0000313" key="3">
    <source>
        <dbReference type="Proteomes" id="UP000019763"/>
    </source>
</evidence>
<dbReference type="OrthoDB" id="10251809at2759"/>
<feature type="region of interest" description="Disordered" evidence="1">
    <location>
        <begin position="1045"/>
        <end position="1086"/>
    </location>
</feature>
<dbReference type="GO" id="GO:0005634">
    <property type="term" value="C:nucleus"/>
    <property type="evidence" value="ECO:0007669"/>
    <property type="project" value="TreeGrafter"/>
</dbReference>
<dbReference type="SUPFAM" id="SSF55874">
    <property type="entry name" value="ATPase domain of HSP90 chaperone/DNA topoisomerase II/histidine kinase"/>
    <property type="match status" value="1"/>
</dbReference>
<dbReference type="PANTHER" id="PTHR23336:SF76">
    <property type="entry name" value="MORC S5 DOMAIN-CONTAINING PROTEIN"/>
    <property type="match status" value="1"/>
</dbReference>
<feature type="region of interest" description="Disordered" evidence="1">
    <location>
        <begin position="535"/>
        <end position="559"/>
    </location>
</feature>
<dbReference type="RefSeq" id="XP_011130665.1">
    <property type="nucleotide sequence ID" value="XM_011132363.1"/>
</dbReference>
<keyword evidence="3" id="KW-1185">Reference proteome</keyword>
<feature type="compositionally biased region" description="Low complexity" evidence="1">
    <location>
        <begin position="1058"/>
        <end position="1067"/>
    </location>
</feature>
<dbReference type="GeneID" id="22913077"/>
<dbReference type="InterPro" id="IPR045261">
    <property type="entry name" value="MORC_ATPase"/>
</dbReference>
<dbReference type="InterPro" id="IPR036890">
    <property type="entry name" value="HATPase_C_sf"/>
</dbReference>
<dbReference type="InterPro" id="IPR015915">
    <property type="entry name" value="Kelch-typ_b-propeller"/>
</dbReference>
<dbReference type="Proteomes" id="UP000019763">
    <property type="component" value="Unassembled WGS sequence"/>
</dbReference>
<proteinExistence type="predicted"/>
<protein>
    <submittedName>
        <fullName evidence="2">GHKL domain protein</fullName>
    </submittedName>
</protein>
<dbReference type="Gene3D" id="2.120.10.80">
    <property type="entry name" value="Kelch-type beta propeller"/>
    <property type="match status" value="1"/>
</dbReference>
<feature type="compositionally biased region" description="Polar residues" evidence="1">
    <location>
        <begin position="1223"/>
        <end position="1242"/>
    </location>
</feature>
<feature type="region of interest" description="Disordered" evidence="1">
    <location>
        <begin position="1184"/>
        <end position="1253"/>
    </location>
</feature>
<feature type="region of interest" description="Disordered" evidence="1">
    <location>
        <begin position="65"/>
        <end position="114"/>
    </location>
</feature>
<dbReference type="VEuPathDB" id="CryptoDB:GNI_086510"/>
<name>A0A023B681_GRENI</name>
<feature type="compositionally biased region" description="Polar residues" evidence="1">
    <location>
        <begin position="65"/>
        <end position="75"/>
    </location>
</feature>
<feature type="compositionally biased region" description="Basic and acidic residues" evidence="1">
    <location>
        <begin position="1068"/>
        <end position="1077"/>
    </location>
</feature>
<gene>
    <name evidence="2" type="ORF">GNI_086510</name>
</gene>
<dbReference type="EMBL" id="AFNH02000651">
    <property type="protein sequence ID" value="EZG63625.1"/>
    <property type="molecule type" value="Genomic_DNA"/>
</dbReference>
<sequence length="1513" mass="165054">MIECNFVDAIRTTEESVLFAVNVFQWQGIDLDACRQRPVREWSADVRSYNARTVRDGVVYYVPVQTPSPNATKTESSAKREDTAMEASAVGGKENAEGEGSKELASSPAGTASSETQHFRVLAVEIPMPMESEAAGVAAVDSLTEFESEVAVGVNAQIPQTTGSRATLYSVLEGLLQEQKLSAEQRSQLTHAVFSFLQCEVPLSRLYSQMSSIVGYSTLRQVIQQVEGVSDAASKPAPAAVSLGNVVSFRKSQHASYPIPDYCFLTAAGRAAFFASPRVSQNVKSNSAAHSAPWHVDVPLDPRSSHRVGHVAASCAGYIFITGGVLEGQQNPTGWDSLSVVNKHTFQTVEHDLTGSVPVAPFGVGSLIVGSLGSYSSSDCLLVFGGTMSLSVVTDAINSAGRQMQPCDIVRDLRVLDFQSLRWSKVITSEDQSPGARCFPVMVPVLQPRNSGAAEVIGVALYGGLGKPERPAALDDAWYLALQSDQLWRPVTCANNEPLFGAAAVCAGPNRWLICGGYGASEAIRVLSVHVDPCNRDPGSRDTSIRPGESRNDLRGAENARSTRVRMVLEPLPNSQDHVCGRRAFCSGIIMKAEGAQFEPVELGTTLHRTTPTAKNLLFLSGGATDQELPLCPISVFEVISDGEAIIALNFLRTVQPQTRPGCPYMQNPLPRLCETSTFIPHVPFHQKHLTRQPPCLPGFFVSGGFSVSNTRSTVPVPVDFSSTELITLHSVDPYRLTWNTTDGREADGREVVGSKDAAGGRDARDGTGHMTQDADRLLHAAEIVVDDDLETLSILDKRGVTDETRNMFKLFEESTRHNPKWLKDLCFTPGLLVTLGTMVPWPFTAIGGLMENSCHLTTRASHVALDIGLAKNGQFFLSFSDNGKGLGYSGMHKVLKRFGIGENRLQTRDHQRSHSAVQYGLGCKIALSRLGQECLLISRTSGCLGVSLMSQRFLKDIGAGSIGAAPSCFWKLPSRDTVLGQNEHLTSQRKLIQYSPFKTINSLAEQINILGLHTGTRFVYFDHQKTFFNEIGLDPEDGLARLTGKGLGSTSSPGFPGLLTSSSGKLSTEEMTRADEGGEGPGGAALSSTGCSLLNPADKLISLHRKIPLGCMAQLGETGGDLPGAEELGRGLCHTCPLSGESFMVTSAPVRRFVDTEGFSSLYDSTAVIQYPKLNPEPGLVVSSSHGHGTTIDAETTIDADRQVENQTTMHVEERERESDPQSDPNTNRTGPQAVDTATDSPKNRTGTSTIRTGSTFPLWTHSKYSIDQCLSTYMYWALLFNVCRLHCNGWALTPVDGQPTELISSSITTRADSLEDNGFREDLFKHSLYRYMKRRLNAMVELDWLFTPSDSNYDTYGLLGFVNPLEALTSTQKMPYHETGILLYYKERLIRRLFVPFPAPAKLLDEVANRPYPPSHFKGKPTFLFPCTGIIHVPEWLYPNAAKDDFVAQRSPVFDEFVVQVKHLVRQYLLVCLDDDARTAWIQERGKEFLKEAGRRRPLSPLLHVALLKKS</sequence>
<reference evidence="2" key="1">
    <citation type="submission" date="2013-12" db="EMBL/GenBank/DDBJ databases">
        <authorList>
            <person name="Omoto C.K."/>
            <person name="Sibley D."/>
            <person name="Venepally P."/>
            <person name="Hadjithomas M."/>
            <person name="Karamycheva S."/>
            <person name="Brunk B."/>
            <person name="Roos D."/>
            <person name="Caler E."/>
            <person name="Lorenzi H."/>
        </authorList>
    </citation>
    <scope>NUCLEOTIDE SEQUENCE</scope>
</reference>
<organism evidence="2 3">
    <name type="scientific">Gregarina niphandrodes</name>
    <name type="common">Septate eugregarine</name>
    <dbReference type="NCBI Taxonomy" id="110365"/>
    <lineage>
        <taxon>Eukaryota</taxon>
        <taxon>Sar</taxon>
        <taxon>Alveolata</taxon>
        <taxon>Apicomplexa</taxon>
        <taxon>Conoidasida</taxon>
        <taxon>Gregarinasina</taxon>
        <taxon>Eugregarinorida</taxon>
        <taxon>Gregarinidae</taxon>
        <taxon>Gregarina</taxon>
    </lineage>
</organism>
<feature type="compositionally biased region" description="Basic and acidic residues" evidence="1">
    <location>
        <begin position="1212"/>
        <end position="1221"/>
    </location>
</feature>
<evidence type="ECO:0000313" key="2">
    <source>
        <dbReference type="EMBL" id="EZG63625.1"/>
    </source>
</evidence>